<comment type="caution">
    <text evidence="3">The sequence shown here is derived from an EMBL/GenBank/DDBJ whole genome shotgun (WGS) entry which is preliminary data.</text>
</comment>
<feature type="transmembrane region" description="Helical" evidence="2">
    <location>
        <begin position="49"/>
        <end position="76"/>
    </location>
</feature>
<evidence type="ECO:0000313" key="4">
    <source>
        <dbReference type="Proteomes" id="UP001276659"/>
    </source>
</evidence>
<gene>
    <name evidence="3" type="ORF">OEA41_005226</name>
</gene>
<evidence type="ECO:0000313" key="3">
    <source>
        <dbReference type="EMBL" id="KAK3168778.1"/>
    </source>
</evidence>
<keyword evidence="2" id="KW-1133">Transmembrane helix</keyword>
<keyword evidence="4" id="KW-1185">Reference proteome</keyword>
<protein>
    <submittedName>
        <fullName evidence="3">Uncharacterized protein</fullName>
    </submittedName>
</protein>
<keyword evidence="2" id="KW-0472">Membrane</keyword>
<name>A0AAE0DJ01_9LECA</name>
<reference evidence="3" key="1">
    <citation type="submission" date="2022-11" db="EMBL/GenBank/DDBJ databases">
        <title>Chromosomal genome sequence assembly and mating type (MAT) locus characterization of the leprose asexual lichenized fungus Lepraria neglecta (Nyl.) Erichsen.</title>
        <authorList>
            <person name="Allen J.L."/>
            <person name="Pfeffer B."/>
        </authorList>
    </citation>
    <scope>NUCLEOTIDE SEQUENCE</scope>
    <source>
        <strain evidence="3">Allen 5258</strain>
    </source>
</reference>
<feature type="region of interest" description="Disordered" evidence="1">
    <location>
        <begin position="16"/>
        <end position="35"/>
    </location>
</feature>
<dbReference type="AlphaFoldDB" id="A0AAE0DJ01"/>
<dbReference type="EMBL" id="JASNWA010000010">
    <property type="protein sequence ID" value="KAK3168778.1"/>
    <property type="molecule type" value="Genomic_DNA"/>
</dbReference>
<feature type="transmembrane region" description="Helical" evidence="2">
    <location>
        <begin position="97"/>
        <end position="124"/>
    </location>
</feature>
<evidence type="ECO:0000256" key="2">
    <source>
        <dbReference type="SAM" id="Phobius"/>
    </source>
</evidence>
<accession>A0AAE0DJ01</accession>
<feature type="transmembrane region" description="Helical" evidence="2">
    <location>
        <begin position="164"/>
        <end position="188"/>
    </location>
</feature>
<evidence type="ECO:0000256" key="1">
    <source>
        <dbReference type="SAM" id="MobiDB-lite"/>
    </source>
</evidence>
<feature type="compositionally biased region" description="Basic and acidic residues" evidence="1">
    <location>
        <begin position="19"/>
        <end position="29"/>
    </location>
</feature>
<keyword evidence="2" id="KW-0812">Transmembrane</keyword>
<dbReference type="Proteomes" id="UP001276659">
    <property type="component" value="Unassembled WGS sequence"/>
</dbReference>
<proteinExistence type="predicted"/>
<sequence>MDPSISSTEVHAKTGLLVTEERSTSDDSRAATPSLNAARHGKPTLMNSLGYYIIATTLGGTIVIGAALVFLCFLHVGNCNNSTWRSIMTAGWAARSITLASLAIRFVVTAQAAGAISMLAALALSRFEVPLARSAAMSMMRFEITGPHNLARIYTLRLLRGKNIAIGLAALCLTCTTLLLQFASTVLLSNLKLRTITGAGQTAMMPYGIKNGDNGNDETEPLENSAHYWSTRPAGYPAFAEYTEPTPTVEDGVYMSIRALLPIYPEANRDRLKNYQGHGNLVDTRIVCMRPVIEDLELTPPPRAGLDDFFNEDSFGSVAFNCSSAIQGFDNTSRATTDEWPVVLCLLHTYGGIVSDMDGYDKLNTGVGYLVINTTGSYDNWSNVYSGGFGALDLEPAKNDGEWLAQDLIGTDLTISFSVYFSAFTA</sequence>
<organism evidence="3 4">
    <name type="scientific">Lepraria neglecta</name>
    <dbReference type="NCBI Taxonomy" id="209136"/>
    <lineage>
        <taxon>Eukaryota</taxon>
        <taxon>Fungi</taxon>
        <taxon>Dikarya</taxon>
        <taxon>Ascomycota</taxon>
        <taxon>Pezizomycotina</taxon>
        <taxon>Lecanoromycetes</taxon>
        <taxon>OSLEUM clade</taxon>
        <taxon>Lecanoromycetidae</taxon>
        <taxon>Lecanorales</taxon>
        <taxon>Lecanorineae</taxon>
        <taxon>Stereocaulaceae</taxon>
        <taxon>Lepraria</taxon>
    </lineage>
</organism>